<protein>
    <recommendedName>
        <fullName evidence="10">Major facilitator superfamily (MFS) profile domain-containing protein</fullName>
    </recommendedName>
</protein>
<dbReference type="VEuPathDB" id="FungiDB:BTJ68_01959"/>
<feature type="transmembrane region" description="Helical" evidence="9">
    <location>
        <begin position="177"/>
        <end position="197"/>
    </location>
</feature>
<evidence type="ECO:0000256" key="8">
    <source>
        <dbReference type="SAM" id="MobiDB-lite"/>
    </source>
</evidence>
<dbReference type="InterPro" id="IPR005828">
    <property type="entry name" value="MFS_sugar_transport-like"/>
</dbReference>
<feature type="transmembrane region" description="Helical" evidence="9">
    <location>
        <begin position="819"/>
        <end position="838"/>
    </location>
</feature>
<feature type="transmembrane region" description="Helical" evidence="9">
    <location>
        <begin position="435"/>
        <end position="453"/>
    </location>
</feature>
<dbReference type="Proteomes" id="UP000268823">
    <property type="component" value="Unassembled WGS sequence"/>
</dbReference>
<dbReference type="PANTHER" id="PTHR48022">
    <property type="entry name" value="PLASTIDIC GLUCOSE TRANSPORTER 4"/>
    <property type="match status" value="1"/>
</dbReference>
<sequence>MRRDTHRPEDQSLADVALGPLHVPAMNRSKALEVTHTEKVPTCEASKASSGPPAQESLTEILRRRPIPLWGRGTLQLYAVCLLVYLCSTMNGYDGSLMGSINAVPSYTAYYGLPPEGNSSTGIVFAIYQFGQMAGALFSWVTDWRGRRWPIFIGCTGVCVGAVVTAVAPTIPALIGGRFLLSFFSTFALVAAPTYLIEISPPQYRGTLAGLYNTLYYLGSILATATVYGAERRWNDATNTMSWRLALWLQMACPGVVAVFIWLCPESPRYLVAKGHSSEARDILTNLHANGDATHPLIDLEMREMHRALEENEAMSWRTYLDVRELFKSRSRRYRMMLNMTFAWFGQFSGNNVVSYYLPRLVSFVGIHDPSTQLLLNIIYAITGWIPAVIGARLSDIVGRRKLLLGVTIGMSSCLAIAAGTAADFVGSGSKPASVASITFIYLFGSIFALAFTSMQPIYPGEVLSNDMRAKGMGVFQLTSGCAGFVNTFAAPVALNNIGYWFYVFFVFWDFFEFVFIYFFYVETSKRTLEELDAIFEAPNPRKASTCKPSVQSAGIPLALVDQLQSELQQYRRIVHTLYPAEDPERLANCSRQDLVDLAVSVSSSEAKTDRNAHTENSQSSTTTEQDGLYTTDHLQALDEPPHHNEDPENEEPCSPGVQVISDDVNGLAFTETQHSSYVGICSNSAAFKVMWKIAPALKASMAQRYSGHGKPSHRPQKDTSPHSHQQVSTATDARYIPPPGIAQHLLNSYFYHVHPLMPMVDEAGFWRTWLYSDRSDSPWLALLNVVFALGSLASGTAADEGHRVFYLRARSHLCLESFGSNNILLVQALGLLSGYYLHWLNRPNEASGLMGATLRMATSLGLHREFGESQSRTGDESASRIDIEADTETRRRTWWSLFVLDTWANMTTGRPPLGRYGRGITARDPRLPEQEDNESYWKLLPLKHNIAFCKLATKVQDHLAEHAMPKFERIVQFDAELTKWHNDLPSSLRLQTPSSPPNSFSPSDNTSPLSTSDNAASNSIYRIPSYIETPRAIMHWRYHNLRLLMYRPFLLAATLRRASNTTTRTQEGIAVSRCRATAAQAIHDIDVLCGHQLVPGWAGVWLMFQAAITPLLSLFAYSSASQTSGARDEGVMDQQATNADDGNVDAREWYCQLQTAIAYFDRMRPWSVVAERSRDVLTQLCEVCTNSSADQNLPGSHPIQSNRVQQSGLNDAGTHSARNNRAEPSAGGAWFIQDDDTNLANTISNQNFAEPDIPMETLWDHLLWDMAPFDPNSNHGSFPVDDLLGFEGELFSQQNDGFG</sequence>
<dbReference type="InterPro" id="IPR003663">
    <property type="entry name" value="Sugar/inositol_transpt"/>
</dbReference>
<dbReference type="SMART" id="SM00906">
    <property type="entry name" value="Fungal_trans"/>
    <property type="match status" value="1"/>
</dbReference>
<comment type="subcellular location">
    <subcellularLocation>
        <location evidence="1">Membrane</location>
        <topology evidence="1">Multi-pass membrane protein</topology>
    </subcellularLocation>
</comment>
<evidence type="ECO:0000256" key="6">
    <source>
        <dbReference type="ARBA" id="ARBA00023136"/>
    </source>
</evidence>
<keyword evidence="7" id="KW-0539">Nucleus</keyword>
<dbReference type="PROSITE" id="PS00216">
    <property type="entry name" value="SUGAR_TRANSPORT_1"/>
    <property type="match status" value="1"/>
</dbReference>
<dbReference type="EMBL" id="QWIR01000119">
    <property type="protein sequence ID" value="RMY86024.1"/>
    <property type="molecule type" value="Genomic_DNA"/>
</dbReference>
<feature type="compositionally biased region" description="Low complexity" evidence="8">
    <location>
        <begin position="615"/>
        <end position="626"/>
    </location>
</feature>
<dbReference type="GO" id="GO:0016020">
    <property type="term" value="C:membrane"/>
    <property type="evidence" value="ECO:0007669"/>
    <property type="project" value="UniProtKB-SubCell"/>
</dbReference>
<dbReference type="Pfam" id="PF00083">
    <property type="entry name" value="Sugar_tr"/>
    <property type="match status" value="1"/>
</dbReference>
<keyword evidence="4 9" id="KW-0812">Transmembrane</keyword>
<feature type="region of interest" description="Disordered" evidence="8">
    <location>
        <begin position="987"/>
        <end position="1015"/>
    </location>
</feature>
<accession>A0A3M7FCH4</accession>
<dbReference type="PROSITE" id="PS50850">
    <property type="entry name" value="MFS"/>
    <property type="match status" value="1"/>
</dbReference>
<dbReference type="InterPro" id="IPR036259">
    <property type="entry name" value="MFS_trans_sf"/>
</dbReference>
<keyword evidence="3" id="KW-0813">Transport</keyword>
<dbReference type="CDD" id="cd12148">
    <property type="entry name" value="fungal_TF_MHR"/>
    <property type="match status" value="1"/>
</dbReference>
<dbReference type="InterPro" id="IPR007219">
    <property type="entry name" value="XnlR_reg_dom"/>
</dbReference>
<evidence type="ECO:0000256" key="1">
    <source>
        <dbReference type="ARBA" id="ARBA00004141"/>
    </source>
</evidence>
<keyword evidence="5 9" id="KW-1133">Transmembrane helix</keyword>
<feature type="region of interest" description="Disordered" evidence="8">
    <location>
        <begin position="1191"/>
        <end position="1230"/>
    </location>
</feature>
<dbReference type="InterPro" id="IPR020846">
    <property type="entry name" value="MFS_dom"/>
</dbReference>
<dbReference type="PANTHER" id="PTHR48022:SF70">
    <property type="entry name" value="MONOSACCHARIDE TRANSPORTER, PUTATIVE (AFU_ORTHOLOGUE AFUA_5G14540)-RELATED"/>
    <property type="match status" value="1"/>
</dbReference>
<evidence type="ECO:0000256" key="7">
    <source>
        <dbReference type="ARBA" id="ARBA00023242"/>
    </source>
</evidence>
<name>A0A3M7FCH4_HORWE</name>
<feature type="transmembrane region" description="Helical" evidence="9">
    <location>
        <begin position="403"/>
        <end position="423"/>
    </location>
</feature>
<evidence type="ECO:0000259" key="10">
    <source>
        <dbReference type="PROSITE" id="PS50850"/>
    </source>
</evidence>
<evidence type="ECO:0000256" key="2">
    <source>
        <dbReference type="ARBA" id="ARBA00010992"/>
    </source>
</evidence>
<dbReference type="FunFam" id="1.20.1250.20:FF:000134">
    <property type="entry name" value="MFS sugar transporter protein"/>
    <property type="match status" value="1"/>
</dbReference>
<evidence type="ECO:0000256" key="3">
    <source>
        <dbReference type="ARBA" id="ARBA00022448"/>
    </source>
</evidence>
<feature type="transmembrane region" description="Helical" evidence="9">
    <location>
        <begin position="500"/>
        <end position="521"/>
    </location>
</feature>
<feature type="transmembrane region" description="Helical" evidence="9">
    <location>
        <begin position="336"/>
        <end position="354"/>
    </location>
</feature>
<feature type="transmembrane region" description="Helical" evidence="9">
    <location>
        <begin position="73"/>
        <end position="93"/>
    </location>
</feature>
<dbReference type="GO" id="GO:0005351">
    <property type="term" value="F:carbohydrate:proton symporter activity"/>
    <property type="evidence" value="ECO:0007669"/>
    <property type="project" value="TreeGrafter"/>
</dbReference>
<dbReference type="Pfam" id="PF04082">
    <property type="entry name" value="Fungal_trans"/>
    <property type="match status" value="1"/>
</dbReference>
<dbReference type="InterPro" id="IPR050360">
    <property type="entry name" value="MFS_Sugar_Transporters"/>
</dbReference>
<feature type="region of interest" description="Disordered" evidence="8">
    <location>
        <begin position="606"/>
        <end position="660"/>
    </location>
</feature>
<feature type="transmembrane region" description="Helical" evidence="9">
    <location>
        <begin position="149"/>
        <end position="171"/>
    </location>
</feature>
<feature type="domain" description="Major facilitator superfamily (MFS) profile" evidence="10">
    <location>
        <begin position="80"/>
        <end position="527"/>
    </location>
</feature>
<feature type="transmembrane region" description="Helical" evidence="9">
    <location>
        <begin position="374"/>
        <end position="391"/>
    </location>
</feature>
<gene>
    <name evidence="11" type="ORF">D0861_06148</name>
</gene>
<feature type="transmembrane region" description="Helical" evidence="9">
    <location>
        <begin position="474"/>
        <end position="494"/>
    </location>
</feature>
<dbReference type="Gene3D" id="1.20.1250.20">
    <property type="entry name" value="MFS general substrate transporter like domains"/>
    <property type="match status" value="1"/>
</dbReference>
<dbReference type="GO" id="GO:0006351">
    <property type="term" value="P:DNA-templated transcription"/>
    <property type="evidence" value="ECO:0007669"/>
    <property type="project" value="InterPro"/>
</dbReference>
<feature type="region of interest" description="Disordered" evidence="8">
    <location>
        <begin position="704"/>
        <end position="731"/>
    </location>
</feature>
<dbReference type="InterPro" id="IPR005829">
    <property type="entry name" value="Sugar_transporter_CS"/>
</dbReference>
<dbReference type="GO" id="GO:0003677">
    <property type="term" value="F:DNA binding"/>
    <property type="evidence" value="ECO:0007669"/>
    <property type="project" value="InterPro"/>
</dbReference>
<keyword evidence="6 9" id="KW-0472">Membrane</keyword>
<dbReference type="GO" id="GO:0008270">
    <property type="term" value="F:zinc ion binding"/>
    <property type="evidence" value="ECO:0007669"/>
    <property type="project" value="InterPro"/>
</dbReference>
<reference evidence="11 12" key="1">
    <citation type="journal article" date="2018" name="BMC Genomics">
        <title>Genomic evidence for intraspecific hybridization in a clonal and extremely halotolerant yeast.</title>
        <authorList>
            <person name="Gostincar C."/>
            <person name="Stajich J.E."/>
            <person name="Zupancic J."/>
            <person name="Zalar P."/>
            <person name="Gunde-Cimerman N."/>
        </authorList>
    </citation>
    <scope>NUCLEOTIDE SEQUENCE [LARGE SCALE GENOMIC DNA]</scope>
    <source>
        <strain evidence="11 12">EXF-2788</strain>
    </source>
</reference>
<evidence type="ECO:0000256" key="9">
    <source>
        <dbReference type="SAM" id="Phobius"/>
    </source>
</evidence>
<proteinExistence type="inferred from homology"/>
<feature type="transmembrane region" description="Helical" evidence="9">
    <location>
        <begin position="245"/>
        <end position="264"/>
    </location>
</feature>
<evidence type="ECO:0000313" key="11">
    <source>
        <dbReference type="EMBL" id="RMY86024.1"/>
    </source>
</evidence>
<dbReference type="NCBIfam" id="TIGR00879">
    <property type="entry name" value="SP"/>
    <property type="match status" value="1"/>
</dbReference>
<evidence type="ECO:0000256" key="4">
    <source>
        <dbReference type="ARBA" id="ARBA00022692"/>
    </source>
</evidence>
<evidence type="ECO:0000313" key="12">
    <source>
        <dbReference type="Proteomes" id="UP000268823"/>
    </source>
</evidence>
<evidence type="ECO:0000256" key="5">
    <source>
        <dbReference type="ARBA" id="ARBA00022989"/>
    </source>
</evidence>
<dbReference type="SUPFAM" id="SSF103473">
    <property type="entry name" value="MFS general substrate transporter"/>
    <property type="match status" value="1"/>
</dbReference>
<feature type="transmembrane region" description="Helical" evidence="9">
    <location>
        <begin position="123"/>
        <end position="142"/>
    </location>
</feature>
<organism evidence="11 12">
    <name type="scientific">Hortaea werneckii</name>
    <name type="common">Black yeast</name>
    <name type="synonym">Cladosporium werneckii</name>
    <dbReference type="NCBI Taxonomy" id="91943"/>
    <lineage>
        <taxon>Eukaryota</taxon>
        <taxon>Fungi</taxon>
        <taxon>Dikarya</taxon>
        <taxon>Ascomycota</taxon>
        <taxon>Pezizomycotina</taxon>
        <taxon>Dothideomycetes</taxon>
        <taxon>Dothideomycetidae</taxon>
        <taxon>Mycosphaerellales</taxon>
        <taxon>Teratosphaeriaceae</taxon>
        <taxon>Hortaea</taxon>
    </lineage>
</organism>
<feature type="compositionally biased region" description="Polar residues" evidence="8">
    <location>
        <begin position="1191"/>
        <end position="1210"/>
    </location>
</feature>
<feature type="compositionally biased region" description="Low complexity" evidence="8">
    <location>
        <begin position="998"/>
        <end position="1009"/>
    </location>
</feature>
<dbReference type="OrthoDB" id="3362851at2759"/>
<feature type="transmembrane region" description="Helical" evidence="9">
    <location>
        <begin position="209"/>
        <end position="230"/>
    </location>
</feature>
<comment type="similarity">
    <text evidence="2">Belongs to the major facilitator superfamily. Sugar transporter (TC 2.A.1.1) family.</text>
</comment>
<comment type="caution">
    <text evidence="11">The sequence shown here is derived from an EMBL/GenBank/DDBJ whole genome shotgun (WGS) entry which is preliminary data.</text>
</comment>
<feature type="compositionally biased region" description="Basic and acidic residues" evidence="8">
    <location>
        <begin position="636"/>
        <end position="647"/>
    </location>
</feature>